<dbReference type="FunFam" id="3.20.20.70:FF:000030">
    <property type="entry name" value="Nicotinate-nucleotide pyrophosphorylase, carboxylating"/>
    <property type="match status" value="1"/>
</dbReference>
<dbReference type="InterPro" id="IPR027277">
    <property type="entry name" value="NadC/ModD"/>
</dbReference>
<evidence type="ECO:0000313" key="17">
    <source>
        <dbReference type="Proteomes" id="UP000321907"/>
    </source>
</evidence>
<feature type="binding site" evidence="13">
    <location>
        <position position="105"/>
    </location>
    <ligand>
        <name>substrate</name>
    </ligand>
</feature>
<sequence>MSTTPMSEPLRQRILQFINEALAEDVGPGDYTSEATIPASNRDTARLLVKDVGVLAGVEVAQMIFLAVDPTAEFEQKMNDGDLMHPGDEAFFVTCNSRALLQAERLVLNTMQRMSGIATLSNRYAFEVEDLPVTVLDTRKTTPNLRFLEKWAVRLGGCSNYRDGLYDRIMIKDNHVDAAGSITAAIEGVQAFFSENNMKLPITVEVRNLVELMEVLKIGQVDRIMLDNFEVPILKEAIAHIDGRFETEASGGITLKSIRQIAQTGVDFISVGALTHSATSLDLSLKVVK</sequence>
<accession>A0A5C7FKS4</accession>
<dbReference type="InterPro" id="IPR004393">
    <property type="entry name" value="NadC"/>
</dbReference>
<evidence type="ECO:0000256" key="4">
    <source>
        <dbReference type="ARBA" id="ARBA00011218"/>
    </source>
</evidence>
<dbReference type="InterPro" id="IPR022412">
    <property type="entry name" value="Quinolinate_PRibosylTrfase_N"/>
</dbReference>
<evidence type="ECO:0000256" key="3">
    <source>
        <dbReference type="ARBA" id="ARBA00009400"/>
    </source>
</evidence>
<dbReference type="PANTHER" id="PTHR32179:SF3">
    <property type="entry name" value="NICOTINATE-NUCLEOTIDE PYROPHOSPHORYLASE [CARBOXYLATING]"/>
    <property type="match status" value="1"/>
</dbReference>
<comment type="similarity">
    <text evidence="3 12">Belongs to the NadC/ModD family.</text>
</comment>
<dbReference type="CDD" id="cd01572">
    <property type="entry name" value="QPRTase"/>
    <property type="match status" value="1"/>
</dbReference>
<evidence type="ECO:0000256" key="11">
    <source>
        <dbReference type="ARBA" id="ARBA00069173"/>
    </source>
</evidence>
<dbReference type="RefSeq" id="WP_147929725.1">
    <property type="nucleotide sequence ID" value="NZ_VOXD01000006.1"/>
</dbReference>
<dbReference type="GO" id="GO:0005737">
    <property type="term" value="C:cytoplasm"/>
    <property type="evidence" value="ECO:0007669"/>
    <property type="project" value="TreeGrafter"/>
</dbReference>
<dbReference type="Gene3D" id="3.90.1170.20">
    <property type="entry name" value="Quinolinate phosphoribosyl transferase, N-terminal domain"/>
    <property type="match status" value="1"/>
</dbReference>
<evidence type="ECO:0000256" key="5">
    <source>
        <dbReference type="ARBA" id="ARBA00011944"/>
    </source>
</evidence>
<feature type="binding site" evidence="13">
    <location>
        <position position="172"/>
    </location>
    <ligand>
        <name>substrate</name>
    </ligand>
</feature>
<dbReference type="Pfam" id="PF01729">
    <property type="entry name" value="QRPTase_C"/>
    <property type="match status" value="1"/>
</dbReference>
<dbReference type="InterPro" id="IPR037128">
    <property type="entry name" value="Quinolinate_PRibosylTase_N_sf"/>
</dbReference>
<feature type="binding site" evidence="13">
    <location>
        <position position="162"/>
    </location>
    <ligand>
        <name>substrate</name>
    </ligand>
</feature>
<dbReference type="InterPro" id="IPR002638">
    <property type="entry name" value="Quinolinate_PRibosylTrfase_C"/>
</dbReference>
<evidence type="ECO:0000256" key="2">
    <source>
        <dbReference type="ARBA" id="ARBA00004893"/>
    </source>
</evidence>
<dbReference type="InterPro" id="IPR036068">
    <property type="entry name" value="Nicotinate_pribotase-like_C"/>
</dbReference>
<evidence type="ECO:0000256" key="6">
    <source>
        <dbReference type="ARBA" id="ARBA00022642"/>
    </source>
</evidence>
<gene>
    <name evidence="16" type="primary">nadC</name>
    <name evidence="16" type="ORF">FUA23_05500</name>
</gene>
<organism evidence="16 17">
    <name type="scientific">Neolewinella aurantiaca</name>
    <dbReference type="NCBI Taxonomy" id="2602767"/>
    <lineage>
        <taxon>Bacteria</taxon>
        <taxon>Pseudomonadati</taxon>
        <taxon>Bacteroidota</taxon>
        <taxon>Saprospiria</taxon>
        <taxon>Saprospirales</taxon>
        <taxon>Lewinellaceae</taxon>
        <taxon>Neolewinella</taxon>
    </lineage>
</organism>
<comment type="function">
    <text evidence="1">Involved in the catabolism of quinolinic acid (QA).</text>
</comment>
<proteinExistence type="inferred from homology"/>
<dbReference type="InterPro" id="IPR013785">
    <property type="entry name" value="Aldolase_TIM"/>
</dbReference>
<keyword evidence="17" id="KW-1185">Reference proteome</keyword>
<dbReference type="SUPFAM" id="SSF54675">
    <property type="entry name" value="Nicotinate/Quinolinate PRTase N-terminal domain-like"/>
    <property type="match status" value="1"/>
</dbReference>
<name>A0A5C7FKS4_9BACT</name>
<evidence type="ECO:0000259" key="15">
    <source>
        <dbReference type="Pfam" id="PF02749"/>
    </source>
</evidence>
<dbReference type="GO" id="GO:0004514">
    <property type="term" value="F:nicotinate-nucleotide diphosphorylase (carboxylating) activity"/>
    <property type="evidence" value="ECO:0007669"/>
    <property type="project" value="UniProtKB-EC"/>
</dbReference>
<feature type="domain" description="Quinolinate phosphoribosyl transferase C-terminal" evidence="14">
    <location>
        <begin position="117"/>
        <end position="286"/>
    </location>
</feature>
<evidence type="ECO:0000256" key="12">
    <source>
        <dbReference type="PIRNR" id="PIRNR006250"/>
    </source>
</evidence>
<dbReference type="OrthoDB" id="9782546at2"/>
<dbReference type="SUPFAM" id="SSF51690">
    <property type="entry name" value="Nicotinate/Quinolinate PRTase C-terminal domain-like"/>
    <property type="match status" value="1"/>
</dbReference>
<evidence type="ECO:0000313" key="16">
    <source>
        <dbReference type="EMBL" id="TXF90553.1"/>
    </source>
</evidence>
<dbReference type="GO" id="GO:0034213">
    <property type="term" value="P:quinolinate catabolic process"/>
    <property type="evidence" value="ECO:0007669"/>
    <property type="project" value="TreeGrafter"/>
</dbReference>
<dbReference type="Gene3D" id="3.20.20.70">
    <property type="entry name" value="Aldolase class I"/>
    <property type="match status" value="1"/>
</dbReference>
<evidence type="ECO:0000256" key="1">
    <source>
        <dbReference type="ARBA" id="ARBA00003237"/>
    </source>
</evidence>
<dbReference type="AlphaFoldDB" id="A0A5C7FKS4"/>
<keyword evidence="7 12" id="KW-0328">Glycosyltransferase</keyword>
<feature type="binding site" evidence="13">
    <location>
        <begin position="250"/>
        <end position="252"/>
    </location>
    <ligand>
        <name>substrate</name>
    </ligand>
</feature>
<dbReference type="Pfam" id="PF02749">
    <property type="entry name" value="QRPTase_N"/>
    <property type="match status" value="1"/>
</dbReference>
<keyword evidence="6" id="KW-0662">Pyridine nucleotide biosynthesis</keyword>
<feature type="binding site" evidence="13">
    <location>
        <begin position="138"/>
        <end position="140"/>
    </location>
    <ligand>
        <name>substrate</name>
    </ligand>
</feature>
<dbReference type="EC" id="2.4.2.19" evidence="5"/>
<dbReference type="EMBL" id="VOXD01000006">
    <property type="protein sequence ID" value="TXF90553.1"/>
    <property type="molecule type" value="Genomic_DNA"/>
</dbReference>
<feature type="binding site" evidence="13">
    <location>
        <begin position="271"/>
        <end position="273"/>
    </location>
    <ligand>
        <name>substrate</name>
    </ligand>
</feature>
<dbReference type="NCBIfam" id="TIGR00078">
    <property type="entry name" value="nadC"/>
    <property type="match status" value="1"/>
</dbReference>
<feature type="binding site" evidence="13">
    <location>
        <position position="205"/>
    </location>
    <ligand>
        <name>substrate</name>
    </ligand>
</feature>
<evidence type="ECO:0000256" key="13">
    <source>
        <dbReference type="PIRSR" id="PIRSR006250-1"/>
    </source>
</evidence>
<feature type="binding site" evidence="13">
    <location>
        <position position="227"/>
    </location>
    <ligand>
        <name>substrate</name>
    </ligand>
</feature>
<protein>
    <recommendedName>
        <fullName evidence="11">Probable nicotinate-nucleotide pyrophosphorylase [carboxylating]</fullName>
        <ecNumber evidence="5">2.4.2.19</ecNumber>
    </recommendedName>
    <alternativeName>
        <fullName evidence="9">Quinolinate phosphoribosyltransferase [decarboxylating]</fullName>
    </alternativeName>
</protein>
<reference evidence="16 17" key="1">
    <citation type="submission" date="2019-08" db="EMBL/GenBank/DDBJ databases">
        <title>Lewinella sp. strain SSH13 Genome sequencing and assembly.</title>
        <authorList>
            <person name="Kim I."/>
        </authorList>
    </citation>
    <scope>NUCLEOTIDE SEQUENCE [LARGE SCALE GENOMIC DNA]</scope>
    <source>
        <strain evidence="16 17">SSH13</strain>
    </source>
</reference>
<evidence type="ECO:0000256" key="7">
    <source>
        <dbReference type="ARBA" id="ARBA00022676"/>
    </source>
</evidence>
<dbReference type="FunFam" id="3.90.1170.20:FF:000001">
    <property type="entry name" value="Nicotinate-nucleotide diphosphorylase (Carboxylating)"/>
    <property type="match status" value="1"/>
</dbReference>
<dbReference type="PIRSF" id="PIRSF006250">
    <property type="entry name" value="NadC_ModD"/>
    <property type="match status" value="1"/>
</dbReference>
<dbReference type="UniPathway" id="UPA00253">
    <property type="reaction ID" value="UER00331"/>
</dbReference>
<evidence type="ECO:0000256" key="10">
    <source>
        <dbReference type="ARBA" id="ARBA00047445"/>
    </source>
</evidence>
<keyword evidence="8 12" id="KW-0808">Transferase</keyword>
<evidence type="ECO:0000256" key="8">
    <source>
        <dbReference type="ARBA" id="ARBA00022679"/>
    </source>
</evidence>
<comment type="subunit">
    <text evidence="4">Hexamer formed by 3 homodimers.</text>
</comment>
<comment type="pathway">
    <text evidence="2">Cofactor biosynthesis; NAD(+) biosynthesis; nicotinate D-ribonucleotide from quinolinate: step 1/1.</text>
</comment>
<evidence type="ECO:0000256" key="9">
    <source>
        <dbReference type="ARBA" id="ARBA00033102"/>
    </source>
</evidence>
<dbReference type="PANTHER" id="PTHR32179">
    <property type="entry name" value="NICOTINATE-NUCLEOTIDE PYROPHOSPHORYLASE [CARBOXYLATING]"/>
    <property type="match status" value="1"/>
</dbReference>
<dbReference type="GO" id="GO:0009435">
    <property type="term" value="P:NAD+ biosynthetic process"/>
    <property type="evidence" value="ECO:0007669"/>
    <property type="project" value="UniProtKB-UniPathway"/>
</dbReference>
<evidence type="ECO:0000259" key="14">
    <source>
        <dbReference type="Pfam" id="PF01729"/>
    </source>
</evidence>
<feature type="domain" description="Quinolinate phosphoribosyl transferase N-terminal" evidence="15">
    <location>
        <begin position="30"/>
        <end position="115"/>
    </location>
</feature>
<comment type="catalytic activity">
    <reaction evidence="10">
        <text>nicotinate beta-D-ribonucleotide + CO2 + diphosphate = quinolinate + 5-phospho-alpha-D-ribose 1-diphosphate + 2 H(+)</text>
        <dbReference type="Rhea" id="RHEA:12733"/>
        <dbReference type="ChEBI" id="CHEBI:15378"/>
        <dbReference type="ChEBI" id="CHEBI:16526"/>
        <dbReference type="ChEBI" id="CHEBI:29959"/>
        <dbReference type="ChEBI" id="CHEBI:33019"/>
        <dbReference type="ChEBI" id="CHEBI:57502"/>
        <dbReference type="ChEBI" id="CHEBI:58017"/>
        <dbReference type="EC" id="2.4.2.19"/>
    </reaction>
</comment>
<dbReference type="Proteomes" id="UP000321907">
    <property type="component" value="Unassembled WGS sequence"/>
</dbReference>
<comment type="caution">
    <text evidence="16">The sequence shown here is derived from an EMBL/GenBank/DDBJ whole genome shotgun (WGS) entry which is preliminary data.</text>
</comment>